<dbReference type="EMBL" id="PKKJ01000001">
    <property type="protein sequence ID" value="PKY67001.1"/>
    <property type="molecule type" value="Genomic_DNA"/>
</dbReference>
<dbReference type="Proteomes" id="UP000234545">
    <property type="component" value="Unassembled WGS sequence"/>
</dbReference>
<evidence type="ECO:0000259" key="5">
    <source>
        <dbReference type="SMART" id="SM00563"/>
    </source>
</evidence>
<evidence type="ECO:0000256" key="3">
    <source>
        <dbReference type="SAM" id="MobiDB-lite"/>
    </source>
</evidence>
<evidence type="ECO:0000256" key="2">
    <source>
        <dbReference type="ARBA" id="ARBA00023315"/>
    </source>
</evidence>
<evidence type="ECO:0000313" key="6">
    <source>
        <dbReference type="EMBL" id="PKY67001.1"/>
    </source>
</evidence>
<dbReference type="GO" id="GO:0005886">
    <property type="term" value="C:plasma membrane"/>
    <property type="evidence" value="ECO:0007669"/>
    <property type="project" value="TreeGrafter"/>
</dbReference>
<proteinExistence type="predicted"/>
<accession>A0A2I1I7C6</accession>
<evidence type="ECO:0000313" key="7">
    <source>
        <dbReference type="Proteomes" id="UP000234545"/>
    </source>
</evidence>
<feature type="region of interest" description="Disordered" evidence="3">
    <location>
        <begin position="216"/>
        <end position="256"/>
    </location>
</feature>
<dbReference type="GO" id="GO:0006654">
    <property type="term" value="P:phosphatidic acid biosynthetic process"/>
    <property type="evidence" value="ECO:0007669"/>
    <property type="project" value="TreeGrafter"/>
</dbReference>
<keyword evidence="4" id="KW-0472">Membrane</keyword>
<protein>
    <submittedName>
        <fullName evidence="6">1-acyl-sn-glycerol-3-phosphate acyltransferase</fullName>
    </submittedName>
</protein>
<dbReference type="InterPro" id="IPR002123">
    <property type="entry name" value="Plipid/glycerol_acylTrfase"/>
</dbReference>
<comment type="caution">
    <text evidence="6">The sequence shown here is derived from an EMBL/GenBank/DDBJ whole genome shotgun (WGS) entry which is preliminary data.</text>
</comment>
<keyword evidence="4" id="KW-1133">Transmembrane helix</keyword>
<keyword evidence="1 6" id="KW-0808">Transferase</keyword>
<gene>
    <name evidence="6" type="ORF">CYJ25_01820</name>
</gene>
<dbReference type="RefSeq" id="WP_101627498.1">
    <property type="nucleotide sequence ID" value="NZ_PKKJ01000001.1"/>
</dbReference>
<dbReference type="SUPFAM" id="SSF69593">
    <property type="entry name" value="Glycerol-3-phosphate (1)-acyltransferase"/>
    <property type="match status" value="1"/>
</dbReference>
<feature type="domain" description="Phospholipid/glycerol acyltransferase" evidence="5">
    <location>
        <begin position="40"/>
        <end position="157"/>
    </location>
</feature>
<dbReference type="SMART" id="SM00563">
    <property type="entry name" value="PlsC"/>
    <property type="match status" value="1"/>
</dbReference>
<evidence type="ECO:0000256" key="4">
    <source>
        <dbReference type="SAM" id="Phobius"/>
    </source>
</evidence>
<feature type="compositionally biased region" description="Basic and acidic residues" evidence="3">
    <location>
        <begin position="195"/>
        <end position="206"/>
    </location>
</feature>
<dbReference type="PANTHER" id="PTHR10434:SF55">
    <property type="entry name" value="POSSIBLE ACYLTRANSFERASE"/>
    <property type="match status" value="1"/>
</dbReference>
<dbReference type="AlphaFoldDB" id="A0A2I1I7C6"/>
<evidence type="ECO:0000256" key="1">
    <source>
        <dbReference type="ARBA" id="ARBA00022679"/>
    </source>
</evidence>
<dbReference type="PANTHER" id="PTHR10434">
    <property type="entry name" value="1-ACYL-SN-GLYCEROL-3-PHOSPHATE ACYLTRANSFERASE"/>
    <property type="match status" value="1"/>
</dbReference>
<dbReference type="CDD" id="cd07989">
    <property type="entry name" value="LPLAT_AGPAT-like"/>
    <property type="match status" value="1"/>
</dbReference>
<dbReference type="GO" id="GO:0003841">
    <property type="term" value="F:1-acylglycerol-3-phosphate O-acyltransferase activity"/>
    <property type="evidence" value="ECO:0007669"/>
    <property type="project" value="TreeGrafter"/>
</dbReference>
<feature type="transmembrane region" description="Helical" evidence="4">
    <location>
        <begin position="72"/>
        <end position="92"/>
    </location>
</feature>
<dbReference type="Pfam" id="PF01553">
    <property type="entry name" value="Acyltransferase"/>
    <property type="match status" value="1"/>
</dbReference>
<reference evidence="6 7" key="1">
    <citation type="submission" date="2017-12" db="EMBL/GenBank/DDBJ databases">
        <title>Phylogenetic diversity of female urinary microbiome.</title>
        <authorList>
            <person name="Thomas-White K."/>
            <person name="Wolfe A.J."/>
        </authorList>
    </citation>
    <scope>NUCLEOTIDE SEQUENCE [LARGE SCALE GENOMIC DNA]</scope>
    <source>
        <strain evidence="6 7">UMB0250</strain>
    </source>
</reference>
<name>A0A2I1I7C6_9ACTO</name>
<keyword evidence="4" id="KW-0812">Transmembrane</keyword>
<sequence length="256" mass="28634">MSTKITGFYRFAQNVLRPIMTPWVKIDAQGTENIPENGPYLLVVNHLSAVDPLSLCWFYMKRKTKIRFLAKKSMFSVPVMGTIFAGMGLIPVDREVNPAQSLEAATKALKDGDIVAIWPEGTFTQDPDQWPMSFKTGAARLALDTGVQVIPIAQWGAQFIKGPYSSKIDFRPGRKIRYQIMPPVDLSDLMSDQGSDNHEAVKEATSRMHTALTKGVAQLRGLEPPTRMWQAKTKAGPWWEKEGKKLEEKKAKKAGK</sequence>
<feature type="region of interest" description="Disordered" evidence="3">
    <location>
        <begin position="187"/>
        <end position="206"/>
    </location>
</feature>
<feature type="compositionally biased region" description="Basic and acidic residues" evidence="3">
    <location>
        <begin position="239"/>
        <end position="250"/>
    </location>
</feature>
<organism evidence="6 7">
    <name type="scientific">Schaalia turicensis</name>
    <dbReference type="NCBI Taxonomy" id="131111"/>
    <lineage>
        <taxon>Bacteria</taxon>
        <taxon>Bacillati</taxon>
        <taxon>Actinomycetota</taxon>
        <taxon>Actinomycetes</taxon>
        <taxon>Actinomycetales</taxon>
        <taxon>Actinomycetaceae</taxon>
        <taxon>Schaalia</taxon>
    </lineage>
</organism>
<keyword evidence="2 6" id="KW-0012">Acyltransferase</keyword>
<dbReference type="OrthoDB" id="9806008at2"/>